<accession>A0AAV3PJX1</accession>
<dbReference type="EMBL" id="BAABME010017675">
    <property type="protein sequence ID" value="GAA0150951.1"/>
    <property type="molecule type" value="Genomic_DNA"/>
</dbReference>
<dbReference type="AlphaFoldDB" id="A0AAV3PJX1"/>
<dbReference type="PANTHER" id="PTHR37214:SF2">
    <property type="entry name" value="CYTOMEGALOVIRUS UL139 PROTEIN"/>
    <property type="match status" value="1"/>
</dbReference>
<reference evidence="2 3" key="1">
    <citation type="submission" date="2024-01" db="EMBL/GenBank/DDBJ databases">
        <title>The complete chloroplast genome sequence of Lithospermum erythrorhizon: insights into the phylogenetic relationship among Boraginaceae species and the maternal lineages of purple gromwells.</title>
        <authorList>
            <person name="Okada T."/>
            <person name="Watanabe K."/>
        </authorList>
    </citation>
    <scope>NUCLEOTIDE SEQUENCE [LARGE SCALE GENOMIC DNA]</scope>
</reference>
<name>A0AAV3PJX1_LITER</name>
<sequence>MAVPSTFHERLEQMENTRNQRLSLLQAEKELQSKNYETLSSKIGCVRAVEQRCLNLERSIASQKLLISSLKPEIVRLDSSYHSTLYHLRELKKDVRQLEELETEKGRYYSSECQKMDDFRAQNDNFLVECQVQIEELRSHHNSLKSRFSELQGKLKCSSNSEIASAERTKTDLMAKKENLHKSMASNYCLREQLRKQLQLLLAEQDGERKRFELIVHHTSRNN</sequence>
<protein>
    <submittedName>
        <fullName evidence="2">Uncharacterized protein</fullName>
    </submittedName>
</protein>
<dbReference type="InterPro" id="IPR021042">
    <property type="entry name" value="Herpes_UL139_cytomegalovirus"/>
</dbReference>
<gene>
    <name evidence="2" type="ORF">LIER_37209</name>
</gene>
<evidence type="ECO:0000313" key="2">
    <source>
        <dbReference type="EMBL" id="GAA0150951.1"/>
    </source>
</evidence>
<dbReference type="PANTHER" id="PTHR37214">
    <property type="entry name" value="CYTOMEGALOVIRUS UL139 PROTEIN"/>
    <property type="match status" value="1"/>
</dbReference>
<comment type="caution">
    <text evidence="2">The sequence shown here is derived from an EMBL/GenBank/DDBJ whole genome shotgun (WGS) entry which is preliminary data.</text>
</comment>
<proteinExistence type="predicted"/>
<dbReference type="Proteomes" id="UP001454036">
    <property type="component" value="Unassembled WGS sequence"/>
</dbReference>
<keyword evidence="1" id="KW-0175">Coiled coil</keyword>
<feature type="coiled-coil region" evidence="1">
    <location>
        <begin position="134"/>
        <end position="211"/>
    </location>
</feature>
<dbReference type="Pfam" id="PF12507">
    <property type="entry name" value="HCMV_UL139"/>
    <property type="match status" value="1"/>
</dbReference>
<evidence type="ECO:0000313" key="3">
    <source>
        <dbReference type="Proteomes" id="UP001454036"/>
    </source>
</evidence>
<evidence type="ECO:0000256" key="1">
    <source>
        <dbReference type="SAM" id="Coils"/>
    </source>
</evidence>
<keyword evidence="3" id="KW-1185">Reference proteome</keyword>
<organism evidence="2 3">
    <name type="scientific">Lithospermum erythrorhizon</name>
    <name type="common">Purple gromwell</name>
    <name type="synonym">Lithospermum officinale var. erythrorhizon</name>
    <dbReference type="NCBI Taxonomy" id="34254"/>
    <lineage>
        <taxon>Eukaryota</taxon>
        <taxon>Viridiplantae</taxon>
        <taxon>Streptophyta</taxon>
        <taxon>Embryophyta</taxon>
        <taxon>Tracheophyta</taxon>
        <taxon>Spermatophyta</taxon>
        <taxon>Magnoliopsida</taxon>
        <taxon>eudicotyledons</taxon>
        <taxon>Gunneridae</taxon>
        <taxon>Pentapetalae</taxon>
        <taxon>asterids</taxon>
        <taxon>lamiids</taxon>
        <taxon>Boraginales</taxon>
        <taxon>Boraginaceae</taxon>
        <taxon>Boraginoideae</taxon>
        <taxon>Lithospermeae</taxon>
        <taxon>Lithospermum</taxon>
    </lineage>
</organism>